<gene>
    <name evidence="1" type="ORF">GJ698_25905</name>
</gene>
<reference evidence="1 2" key="1">
    <citation type="submission" date="2019-11" db="EMBL/GenBank/DDBJ databases">
        <title>Novel species isolated from a subtropical stream in China.</title>
        <authorList>
            <person name="Lu H."/>
        </authorList>
    </citation>
    <scope>NUCLEOTIDE SEQUENCE [LARGE SCALE GENOMIC DNA]</scope>
    <source>
        <strain evidence="1 2">FT26W</strain>
    </source>
</reference>
<keyword evidence="2" id="KW-1185">Reference proteome</keyword>
<name>A0A844DFX1_9BURK</name>
<evidence type="ECO:0000313" key="2">
    <source>
        <dbReference type="Proteomes" id="UP000439986"/>
    </source>
</evidence>
<organism evidence="1 2">
    <name type="scientific">Duganella aquatilis</name>
    <dbReference type="NCBI Taxonomy" id="2666082"/>
    <lineage>
        <taxon>Bacteria</taxon>
        <taxon>Pseudomonadati</taxon>
        <taxon>Pseudomonadota</taxon>
        <taxon>Betaproteobacteria</taxon>
        <taxon>Burkholderiales</taxon>
        <taxon>Oxalobacteraceae</taxon>
        <taxon>Telluria group</taxon>
        <taxon>Duganella</taxon>
    </lineage>
</organism>
<protein>
    <recommendedName>
        <fullName evidence="3">Peptidase C39-like domain-containing protein</fullName>
    </recommendedName>
</protein>
<dbReference type="Proteomes" id="UP000439986">
    <property type="component" value="Unassembled WGS sequence"/>
</dbReference>
<dbReference type="AlphaFoldDB" id="A0A844DFX1"/>
<accession>A0A844DFX1</accession>
<comment type="caution">
    <text evidence="1">The sequence shown here is derived from an EMBL/GenBank/DDBJ whole genome shotgun (WGS) entry which is preliminary data.</text>
</comment>
<dbReference type="EMBL" id="WKJL01000028">
    <property type="protein sequence ID" value="MRW87510.1"/>
    <property type="molecule type" value="Genomic_DNA"/>
</dbReference>
<evidence type="ECO:0008006" key="3">
    <source>
        <dbReference type="Google" id="ProtNLM"/>
    </source>
</evidence>
<proteinExistence type="predicted"/>
<sequence length="170" mass="18320">MVTIPTTITSSAAGFQPAFKPVTTRDRHACALASVAIIAGTTLEEVWKKAEELGLPKTGPYNHVIDGDFLAALFAKYSLVATVWKECTKVSQLPDCCVALVGYDADWEVGRHVVVHRAKASHDAKMVIYAIDPTAAKPEQQVRTDLEALAPAWYIGVHSMGKAPTTSAKK</sequence>
<dbReference type="RefSeq" id="WP_154360751.1">
    <property type="nucleotide sequence ID" value="NZ_WKJL01000028.1"/>
</dbReference>
<evidence type="ECO:0000313" key="1">
    <source>
        <dbReference type="EMBL" id="MRW87510.1"/>
    </source>
</evidence>